<feature type="transmembrane region" description="Helical" evidence="1">
    <location>
        <begin position="49"/>
        <end position="75"/>
    </location>
</feature>
<comment type="caution">
    <text evidence="2">The sequence shown here is derived from an EMBL/GenBank/DDBJ whole genome shotgun (WGS) entry which is preliminary data.</text>
</comment>
<dbReference type="Proteomes" id="UP000011599">
    <property type="component" value="Unassembled WGS sequence"/>
</dbReference>
<evidence type="ECO:0000313" key="2">
    <source>
        <dbReference type="EMBL" id="ELY40452.1"/>
    </source>
</evidence>
<organism evidence="2 3">
    <name type="scientific">Natronorubrum tibetense GA33</name>
    <dbReference type="NCBI Taxonomy" id="1114856"/>
    <lineage>
        <taxon>Archaea</taxon>
        <taxon>Methanobacteriati</taxon>
        <taxon>Methanobacteriota</taxon>
        <taxon>Stenosarchaea group</taxon>
        <taxon>Halobacteria</taxon>
        <taxon>Halobacteriales</taxon>
        <taxon>Natrialbaceae</taxon>
        <taxon>Natronorubrum</taxon>
    </lineage>
</organism>
<keyword evidence="1" id="KW-1133">Transmembrane helix</keyword>
<keyword evidence="1" id="KW-0812">Transmembrane</keyword>
<reference evidence="2 3" key="1">
    <citation type="journal article" date="2014" name="PLoS Genet.">
        <title>Phylogenetically driven sequencing of extremely halophilic archaea reveals strategies for static and dynamic osmo-response.</title>
        <authorList>
            <person name="Becker E.A."/>
            <person name="Seitzer P.M."/>
            <person name="Tritt A."/>
            <person name="Larsen D."/>
            <person name="Krusor M."/>
            <person name="Yao A.I."/>
            <person name="Wu D."/>
            <person name="Madern D."/>
            <person name="Eisen J.A."/>
            <person name="Darling A.E."/>
            <person name="Facciotti M.T."/>
        </authorList>
    </citation>
    <scope>NUCLEOTIDE SEQUENCE [LARGE SCALE GENOMIC DNA]</scope>
    <source>
        <strain evidence="2 3">GA33</strain>
    </source>
</reference>
<keyword evidence="3" id="KW-1185">Reference proteome</keyword>
<name>L9VU05_9EURY</name>
<accession>L9VU05</accession>
<sequence length="82" mass="9041">MWIGGDGVHMEQNIIERNFIVRFFVGLGVILMMAYVGEQLGLLLLAYGFPYGGWVGVAIGMIVVFIAFAAVYTLYCSIVESE</sequence>
<feature type="transmembrane region" description="Helical" evidence="1">
    <location>
        <begin position="19"/>
        <end position="37"/>
    </location>
</feature>
<dbReference type="eggNOG" id="arCOG11542">
    <property type="taxonomic scope" value="Archaea"/>
</dbReference>
<dbReference type="EMBL" id="AOHW01000032">
    <property type="protein sequence ID" value="ELY40452.1"/>
    <property type="molecule type" value="Genomic_DNA"/>
</dbReference>
<evidence type="ECO:0000313" key="3">
    <source>
        <dbReference type="Proteomes" id="UP000011599"/>
    </source>
</evidence>
<evidence type="ECO:0000256" key="1">
    <source>
        <dbReference type="SAM" id="Phobius"/>
    </source>
</evidence>
<dbReference type="AlphaFoldDB" id="L9VU05"/>
<gene>
    <name evidence="2" type="ORF">C496_11403</name>
</gene>
<protein>
    <submittedName>
        <fullName evidence="2">Uncharacterized protein</fullName>
    </submittedName>
</protein>
<keyword evidence="1" id="KW-0472">Membrane</keyword>
<proteinExistence type="predicted"/>